<keyword evidence="2" id="KW-1185">Reference proteome</keyword>
<evidence type="ECO:0000313" key="2">
    <source>
        <dbReference type="Proteomes" id="UP001056120"/>
    </source>
</evidence>
<organism evidence="1 2">
    <name type="scientific">Smallanthus sonchifolius</name>
    <dbReference type="NCBI Taxonomy" id="185202"/>
    <lineage>
        <taxon>Eukaryota</taxon>
        <taxon>Viridiplantae</taxon>
        <taxon>Streptophyta</taxon>
        <taxon>Embryophyta</taxon>
        <taxon>Tracheophyta</taxon>
        <taxon>Spermatophyta</taxon>
        <taxon>Magnoliopsida</taxon>
        <taxon>eudicotyledons</taxon>
        <taxon>Gunneridae</taxon>
        <taxon>Pentapetalae</taxon>
        <taxon>asterids</taxon>
        <taxon>campanulids</taxon>
        <taxon>Asterales</taxon>
        <taxon>Asteraceae</taxon>
        <taxon>Asteroideae</taxon>
        <taxon>Heliantheae alliance</taxon>
        <taxon>Millerieae</taxon>
        <taxon>Smallanthus</taxon>
    </lineage>
</organism>
<reference evidence="2" key="1">
    <citation type="journal article" date="2022" name="Mol. Ecol. Resour.">
        <title>The genomes of chicory, endive, great burdock and yacon provide insights into Asteraceae palaeo-polyploidization history and plant inulin production.</title>
        <authorList>
            <person name="Fan W."/>
            <person name="Wang S."/>
            <person name="Wang H."/>
            <person name="Wang A."/>
            <person name="Jiang F."/>
            <person name="Liu H."/>
            <person name="Zhao H."/>
            <person name="Xu D."/>
            <person name="Zhang Y."/>
        </authorList>
    </citation>
    <scope>NUCLEOTIDE SEQUENCE [LARGE SCALE GENOMIC DNA]</scope>
    <source>
        <strain evidence="2">cv. Yunnan</strain>
    </source>
</reference>
<comment type="caution">
    <text evidence="1">The sequence shown here is derived from an EMBL/GenBank/DDBJ whole genome shotgun (WGS) entry which is preliminary data.</text>
</comment>
<name>A0ACB9JY87_9ASTR</name>
<sequence length="145" mass="15871">MIVTPKQTSDNPTPKSTQGITEEQLQAVLYTLDKSKFVAPSSTSHQDKSTPDDRDKKIQELEAKVESLEAQVVGLQGEIGILKKNDDFQLRACKEIARKTAKACHNLDLTDDNDIDDDPEAGNGGERQDSGGKQKSTAQEESVDK</sequence>
<accession>A0ACB9JY87</accession>
<evidence type="ECO:0000313" key="1">
    <source>
        <dbReference type="EMBL" id="KAI3824933.1"/>
    </source>
</evidence>
<proteinExistence type="predicted"/>
<gene>
    <name evidence="1" type="ORF">L1987_06406</name>
</gene>
<dbReference type="EMBL" id="CM042019">
    <property type="protein sequence ID" value="KAI3824933.1"/>
    <property type="molecule type" value="Genomic_DNA"/>
</dbReference>
<dbReference type="Proteomes" id="UP001056120">
    <property type="component" value="Linkage Group LG02"/>
</dbReference>
<reference evidence="1 2" key="2">
    <citation type="journal article" date="2022" name="Mol. Ecol. Resour.">
        <title>The genomes of chicory, endive, great burdock and yacon provide insights into Asteraceae paleo-polyploidization history and plant inulin production.</title>
        <authorList>
            <person name="Fan W."/>
            <person name="Wang S."/>
            <person name="Wang H."/>
            <person name="Wang A."/>
            <person name="Jiang F."/>
            <person name="Liu H."/>
            <person name="Zhao H."/>
            <person name="Xu D."/>
            <person name="Zhang Y."/>
        </authorList>
    </citation>
    <scope>NUCLEOTIDE SEQUENCE [LARGE SCALE GENOMIC DNA]</scope>
    <source>
        <strain evidence="2">cv. Yunnan</strain>
        <tissue evidence="1">Leaves</tissue>
    </source>
</reference>
<protein>
    <submittedName>
        <fullName evidence="1">Uncharacterized protein</fullName>
    </submittedName>
</protein>